<dbReference type="SUPFAM" id="SSF56300">
    <property type="entry name" value="Metallo-dependent phosphatases"/>
    <property type="match status" value="1"/>
</dbReference>
<evidence type="ECO:0000259" key="1">
    <source>
        <dbReference type="Pfam" id="PF00149"/>
    </source>
</evidence>
<dbReference type="PANTHER" id="PTHR45778">
    <property type="entry name" value="PURPLE ACID PHOSPHATASE-RELATED"/>
    <property type="match status" value="1"/>
</dbReference>
<sequence>MAPTTATSDFRVRGSCGTTMQLIERDLNEAAGDDGRHEYLGVFHVGDLSYAAGQTFVWDHFGALIEPTAKRVPYMVSVGNHDFGYLEGRRGPHAALRSPLHKIFEADGTHGQDAAGECGVPSEARFRMPENGRGLWWYSVDVGLTHHVVLSSEHDVSAGSPMRRWLQQDLASVDRARTPWLLVHIHRPLYCSVAFGGDFTRTAWTSS</sequence>
<keyword evidence="3" id="KW-1185">Reference proteome</keyword>
<proteinExistence type="predicted"/>
<name>A0AAD5Q487_PYTIN</name>
<dbReference type="PANTHER" id="PTHR45778:SF7">
    <property type="entry name" value="PURPLE ACID PHOSPHATASE"/>
    <property type="match status" value="1"/>
</dbReference>
<accession>A0AAD5Q487</accession>
<evidence type="ECO:0000313" key="3">
    <source>
        <dbReference type="Proteomes" id="UP001209570"/>
    </source>
</evidence>
<dbReference type="InterPro" id="IPR029052">
    <property type="entry name" value="Metallo-depent_PP-like"/>
</dbReference>
<dbReference type="Pfam" id="PF00149">
    <property type="entry name" value="Metallophos"/>
    <property type="match status" value="1"/>
</dbReference>
<reference evidence="2" key="1">
    <citation type="submission" date="2021-12" db="EMBL/GenBank/DDBJ databases">
        <title>Prjna785345.</title>
        <authorList>
            <person name="Rujirawat T."/>
            <person name="Krajaejun T."/>
        </authorList>
    </citation>
    <scope>NUCLEOTIDE SEQUENCE</scope>
    <source>
        <strain evidence="2">Pi057C3</strain>
    </source>
</reference>
<dbReference type="AlphaFoldDB" id="A0AAD5Q487"/>
<gene>
    <name evidence="2" type="ORF">P43SY_011790</name>
</gene>
<dbReference type="InterPro" id="IPR004843">
    <property type="entry name" value="Calcineurin-like_PHP"/>
</dbReference>
<protein>
    <recommendedName>
        <fullName evidence="1">Calcineurin-like phosphoesterase domain-containing protein</fullName>
    </recommendedName>
</protein>
<dbReference type="Gene3D" id="3.60.21.10">
    <property type="match status" value="1"/>
</dbReference>
<feature type="domain" description="Calcineurin-like phosphoesterase" evidence="1">
    <location>
        <begin position="40"/>
        <end position="201"/>
    </location>
</feature>
<dbReference type="GO" id="GO:0016787">
    <property type="term" value="F:hydrolase activity"/>
    <property type="evidence" value="ECO:0007669"/>
    <property type="project" value="InterPro"/>
</dbReference>
<evidence type="ECO:0000313" key="2">
    <source>
        <dbReference type="EMBL" id="KAJ0389933.1"/>
    </source>
</evidence>
<organism evidence="2 3">
    <name type="scientific">Pythium insidiosum</name>
    <name type="common">Pythiosis disease agent</name>
    <dbReference type="NCBI Taxonomy" id="114742"/>
    <lineage>
        <taxon>Eukaryota</taxon>
        <taxon>Sar</taxon>
        <taxon>Stramenopiles</taxon>
        <taxon>Oomycota</taxon>
        <taxon>Peronosporomycetes</taxon>
        <taxon>Pythiales</taxon>
        <taxon>Pythiaceae</taxon>
        <taxon>Pythium</taxon>
    </lineage>
</organism>
<dbReference type="EMBL" id="JAKCXM010002851">
    <property type="protein sequence ID" value="KAJ0389933.1"/>
    <property type="molecule type" value="Genomic_DNA"/>
</dbReference>
<dbReference type="Proteomes" id="UP001209570">
    <property type="component" value="Unassembled WGS sequence"/>
</dbReference>
<comment type="caution">
    <text evidence="2">The sequence shown here is derived from an EMBL/GenBank/DDBJ whole genome shotgun (WGS) entry which is preliminary data.</text>
</comment>